<proteinExistence type="predicted"/>
<dbReference type="Proteomes" id="UP000604046">
    <property type="component" value="Unassembled WGS sequence"/>
</dbReference>
<keyword evidence="1" id="KW-0472">Membrane</keyword>
<feature type="transmembrane region" description="Helical" evidence="1">
    <location>
        <begin position="57"/>
        <end position="78"/>
    </location>
</feature>
<feature type="transmembrane region" description="Helical" evidence="1">
    <location>
        <begin position="316"/>
        <end position="342"/>
    </location>
</feature>
<feature type="transmembrane region" description="Helical" evidence="1">
    <location>
        <begin position="447"/>
        <end position="470"/>
    </location>
</feature>
<dbReference type="AlphaFoldDB" id="A0A812USJ3"/>
<evidence type="ECO:0000313" key="3">
    <source>
        <dbReference type="Proteomes" id="UP000604046"/>
    </source>
</evidence>
<feature type="transmembrane region" description="Helical" evidence="1">
    <location>
        <begin position="377"/>
        <end position="395"/>
    </location>
</feature>
<dbReference type="InterPro" id="IPR011701">
    <property type="entry name" value="MFS"/>
</dbReference>
<sequence length="698" mass="76040">MVDVMGMFFTAPVMVPYGQQLGASTAEIAGFTTVRFGLAVVSLMWMPRLADTKGVKLCLLISVLGTAVAYGLQGNAYLFSQCERQLHSIGAGDQMNLWEGHMCTVVNGTVSIAGNSTNSVATAVGSGGLLECTADCGNKDGVYVMMAGRALAGFFGGTMPVLRAFVTEISLPNMALVKLRSTILFASMQAGNFALAPIAGVISRFGLHWPWHVSTAVAVFCFVFTTVFFTNAKDVRSQGKKADAEEGQAEVVPAATTVPFDGPPPAKDKILLLMLLAYWCIFQCVAALILLLPLLLEYETFGLMDPNSLEKSRESLAAATSMVMVPHGIANLASSTVGFLIVSSKIGDRATMRVGATLGGSLICCFGYATSELWHLLVLHGFVGVGLGLMVPAIAPTLQRYNTLAHPDKTSQAAALPLFGMQIGQIVGPLLFGLITGEGRDRSRMNLAWLVAGLSFLTGMLLMDFVFTLIHRHPAMKRLQYTPEQIKTMLETNAQDEESFVDDMCKLLRGMLTPGSPEYRGLKMWSGTAQRFVERVLRETIPKMREDPEEHLEDVAAWIAKVGTDADLNFFHAKFPHIPRQRRWQSDAYVGEHQLEDVARASELTALSFAQPLSPRRGRHQIHLLLRQSEPQGLSRSLRKFPRVYVFYVVLRRAARPNEVYNQVPSGSLILADVALPCSQAQYCPSMFSVPTWAGSPS</sequence>
<dbReference type="SUPFAM" id="SSF103473">
    <property type="entry name" value="MFS general substrate transporter"/>
    <property type="match status" value="1"/>
</dbReference>
<gene>
    <name evidence="2" type="ORF">SNAT2548_LOCUS32857</name>
</gene>
<dbReference type="Gene3D" id="1.20.1250.20">
    <property type="entry name" value="MFS general substrate transporter like domains"/>
    <property type="match status" value="1"/>
</dbReference>
<protein>
    <recommendedName>
        <fullName evidence="4">Major facilitator superfamily (MFS) profile domain-containing protein</fullName>
    </recommendedName>
</protein>
<dbReference type="GO" id="GO:0022857">
    <property type="term" value="F:transmembrane transporter activity"/>
    <property type="evidence" value="ECO:0007669"/>
    <property type="project" value="InterPro"/>
</dbReference>
<feature type="transmembrane region" description="Helical" evidence="1">
    <location>
        <begin position="209"/>
        <end position="230"/>
    </location>
</feature>
<keyword evidence="1" id="KW-1133">Transmembrane helix</keyword>
<keyword evidence="1" id="KW-0812">Transmembrane</keyword>
<feature type="transmembrane region" description="Helical" evidence="1">
    <location>
        <begin position="183"/>
        <end position="203"/>
    </location>
</feature>
<reference evidence="2" key="1">
    <citation type="submission" date="2021-02" db="EMBL/GenBank/DDBJ databases">
        <authorList>
            <person name="Dougan E. K."/>
            <person name="Rhodes N."/>
            <person name="Thang M."/>
            <person name="Chan C."/>
        </authorList>
    </citation>
    <scope>NUCLEOTIDE SEQUENCE</scope>
</reference>
<dbReference type="Pfam" id="PF07690">
    <property type="entry name" value="MFS_1"/>
    <property type="match status" value="1"/>
</dbReference>
<evidence type="ECO:0008006" key="4">
    <source>
        <dbReference type="Google" id="ProtNLM"/>
    </source>
</evidence>
<feature type="transmembrane region" description="Helical" evidence="1">
    <location>
        <begin position="270"/>
        <end position="296"/>
    </location>
</feature>
<organism evidence="2 3">
    <name type="scientific">Symbiodinium natans</name>
    <dbReference type="NCBI Taxonomy" id="878477"/>
    <lineage>
        <taxon>Eukaryota</taxon>
        <taxon>Sar</taxon>
        <taxon>Alveolata</taxon>
        <taxon>Dinophyceae</taxon>
        <taxon>Suessiales</taxon>
        <taxon>Symbiodiniaceae</taxon>
        <taxon>Symbiodinium</taxon>
    </lineage>
</organism>
<accession>A0A812USJ3</accession>
<feature type="transmembrane region" description="Helical" evidence="1">
    <location>
        <begin position="20"/>
        <end position="45"/>
    </location>
</feature>
<feature type="transmembrane region" description="Helical" evidence="1">
    <location>
        <begin position="150"/>
        <end position="171"/>
    </location>
</feature>
<feature type="transmembrane region" description="Helical" evidence="1">
    <location>
        <begin position="416"/>
        <end position="435"/>
    </location>
</feature>
<keyword evidence="3" id="KW-1185">Reference proteome</keyword>
<evidence type="ECO:0000256" key="1">
    <source>
        <dbReference type="SAM" id="Phobius"/>
    </source>
</evidence>
<name>A0A812USJ3_9DINO</name>
<dbReference type="EMBL" id="CAJNDS010002731">
    <property type="protein sequence ID" value="CAE7576016.1"/>
    <property type="molecule type" value="Genomic_DNA"/>
</dbReference>
<evidence type="ECO:0000313" key="2">
    <source>
        <dbReference type="EMBL" id="CAE7576016.1"/>
    </source>
</evidence>
<dbReference type="InterPro" id="IPR036259">
    <property type="entry name" value="MFS_trans_sf"/>
</dbReference>
<dbReference type="OrthoDB" id="420095at2759"/>
<comment type="caution">
    <text evidence="2">The sequence shown here is derived from an EMBL/GenBank/DDBJ whole genome shotgun (WGS) entry which is preliminary data.</text>
</comment>
<dbReference type="CDD" id="cd06174">
    <property type="entry name" value="MFS"/>
    <property type="match status" value="1"/>
</dbReference>